<reference evidence="7 8" key="1">
    <citation type="submission" date="2019-12" db="EMBL/GenBank/DDBJ databases">
        <authorList>
            <person name="Zhao J."/>
        </authorList>
    </citation>
    <scope>NUCLEOTIDE SEQUENCE [LARGE SCALE GENOMIC DNA]</scope>
    <source>
        <strain evidence="7 8">S-15</strain>
    </source>
</reference>
<evidence type="ECO:0000256" key="4">
    <source>
        <dbReference type="ARBA" id="ARBA00022842"/>
    </source>
</evidence>
<dbReference type="GO" id="GO:0016787">
    <property type="term" value="F:hydrolase activity"/>
    <property type="evidence" value="ECO:0007669"/>
    <property type="project" value="UniProtKB-KW"/>
</dbReference>
<dbReference type="Gene3D" id="2.40.50.140">
    <property type="entry name" value="Nucleic acid-binding proteins"/>
    <property type="match status" value="1"/>
</dbReference>
<dbReference type="InterPro" id="IPR019307">
    <property type="entry name" value="RNA-bd_AU-1/RNase_E/G"/>
</dbReference>
<evidence type="ECO:0000256" key="3">
    <source>
        <dbReference type="ARBA" id="ARBA00022801"/>
    </source>
</evidence>
<dbReference type="SMART" id="SM00316">
    <property type="entry name" value="S1"/>
    <property type="match status" value="1"/>
</dbReference>
<dbReference type="SUPFAM" id="SSF50249">
    <property type="entry name" value="Nucleic acid-binding proteins"/>
    <property type="match status" value="1"/>
</dbReference>
<dbReference type="CDD" id="cd04453">
    <property type="entry name" value="S1_RNase_E"/>
    <property type="match status" value="1"/>
</dbReference>
<dbReference type="Pfam" id="PF10150">
    <property type="entry name" value="RNase_E_G"/>
    <property type="match status" value="1"/>
</dbReference>
<dbReference type="Proteomes" id="UP000470771">
    <property type="component" value="Unassembled WGS sequence"/>
</dbReference>
<evidence type="ECO:0000259" key="6">
    <source>
        <dbReference type="SMART" id="SM00316"/>
    </source>
</evidence>
<evidence type="ECO:0000313" key="7">
    <source>
        <dbReference type="EMBL" id="NBG64699.1"/>
    </source>
</evidence>
<dbReference type="GO" id="GO:0006364">
    <property type="term" value="P:rRNA processing"/>
    <property type="evidence" value="ECO:0007669"/>
    <property type="project" value="TreeGrafter"/>
</dbReference>
<dbReference type="InterPro" id="IPR004659">
    <property type="entry name" value="RNase_E/G"/>
</dbReference>
<keyword evidence="2" id="KW-0479">Metal-binding</keyword>
<dbReference type="InterPro" id="IPR003029">
    <property type="entry name" value="S1_domain"/>
</dbReference>
<comment type="cofactor">
    <cofactor evidence="1">
        <name>Mg(2+)</name>
        <dbReference type="ChEBI" id="CHEBI:18420"/>
    </cofactor>
</comment>
<evidence type="ECO:0000313" key="8">
    <source>
        <dbReference type="Proteomes" id="UP000470771"/>
    </source>
</evidence>
<keyword evidence="5" id="KW-0694">RNA-binding</keyword>
<proteinExistence type="predicted"/>
<dbReference type="GO" id="GO:0005737">
    <property type="term" value="C:cytoplasm"/>
    <property type="evidence" value="ECO:0007669"/>
    <property type="project" value="TreeGrafter"/>
</dbReference>
<keyword evidence="4" id="KW-0460">Magnesium</keyword>
<comment type="caution">
    <text evidence="7">The sequence shown here is derived from an EMBL/GenBank/DDBJ whole genome shotgun (WGS) entry which is preliminary data.</text>
</comment>
<gene>
    <name evidence="7" type="ORF">GQN54_01130</name>
</gene>
<sequence length="517" mass="59026">MVLDLVIHSSPSEVTIALLKDKALVELHKEKSNNSFSVGDIYLGRIKKVMPGLNAAFVDVGYEKDAFLHYLDLGPKFSSLNKYVNGVTTKKITAASLKDFKFEEDIEKTGKISDQLVANQNVLVQIAKEPISTKGPRLSAELSIAGRYLVLVPFSDRISVSQKIKSSDERTRLKRLIQSIRPQGFGVIIRTVAENKKVADLHSDLNNLYEKWEETFKKLKSSKPPTRVLGELNRTSAMLRDLMNAQFSNIYVDDKNVQQELKEYIASIAPGRESIVKGYRKSTPIFDHFGLEKQIKSLFGKNVTMKSGAYLIIEHTEALHVVDVNSGQRSRKMDNQEQNALEVNIESAHEIARQLRLRDMGGIIVIDFIDMKDSANREKLFEVMREAMADDRAKHTILPPSKFGLIQITRQRVRPEMEIRTAETCPCCNGTGEAQATILLIDEIENNLRYILTQLNQKKISLHVHPFIEAYLTKGFYSIQRKWFMKYKKWVKIHASDSYEFLEYHFHDAMNDEISLK</sequence>
<dbReference type="PANTHER" id="PTHR30001">
    <property type="entry name" value="RIBONUCLEASE"/>
    <property type="match status" value="1"/>
</dbReference>
<keyword evidence="3" id="KW-0378">Hydrolase</keyword>
<dbReference type="GO" id="GO:0046872">
    <property type="term" value="F:metal ion binding"/>
    <property type="evidence" value="ECO:0007669"/>
    <property type="project" value="UniProtKB-KW"/>
</dbReference>
<dbReference type="RefSeq" id="WP_160631114.1">
    <property type="nucleotide sequence ID" value="NZ_WWNE01000003.1"/>
</dbReference>
<dbReference type="EMBL" id="WWNE01000003">
    <property type="protein sequence ID" value="NBG64699.1"/>
    <property type="molecule type" value="Genomic_DNA"/>
</dbReference>
<evidence type="ECO:0000256" key="2">
    <source>
        <dbReference type="ARBA" id="ARBA00022723"/>
    </source>
</evidence>
<dbReference type="PANTHER" id="PTHR30001:SF0">
    <property type="entry name" value="RIBONUCLEASE G"/>
    <property type="match status" value="1"/>
</dbReference>
<accession>A0A6N9NFV5</accession>
<name>A0A6N9NFV5_9FLAO</name>
<dbReference type="GO" id="GO:0003723">
    <property type="term" value="F:RNA binding"/>
    <property type="evidence" value="ECO:0007669"/>
    <property type="project" value="UniProtKB-KW"/>
</dbReference>
<dbReference type="NCBIfam" id="TIGR00757">
    <property type="entry name" value="RNaseEG"/>
    <property type="match status" value="1"/>
</dbReference>
<keyword evidence="8" id="KW-1185">Reference proteome</keyword>
<dbReference type="InterPro" id="IPR012340">
    <property type="entry name" value="NA-bd_OB-fold"/>
</dbReference>
<feature type="domain" description="S1 motif" evidence="6">
    <location>
        <begin position="37"/>
        <end position="141"/>
    </location>
</feature>
<evidence type="ECO:0000256" key="5">
    <source>
        <dbReference type="ARBA" id="ARBA00022884"/>
    </source>
</evidence>
<dbReference type="AlphaFoldDB" id="A0A6N9NFV5"/>
<evidence type="ECO:0000256" key="1">
    <source>
        <dbReference type="ARBA" id="ARBA00001946"/>
    </source>
</evidence>
<dbReference type="GO" id="GO:0004540">
    <property type="term" value="F:RNA nuclease activity"/>
    <property type="evidence" value="ECO:0007669"/>
    <property type="project" value="InterPro"/>
</dbReference>
<protein>
    <submittedName>
        <fullName evidence="7">Rne/Rng family ribonuclease</fullName>
    </submittedName>
</protein>
<organism evidence="7 8">
    <name type="scientific">Acidiluteibacter ferrifornacis</name>
    <dbReference type="NCBI Taxonomy" id="2692424"/>
    <lineage>
        <taxon>Bacteria</taxon>
        <taxon>Pseudomonadati</taxon>
        <taxon>Bacteroidota</taxon>
        <taxon>Flavobacteriia</taxon>
        <taxon>Flavobacteriales</taxon>
        <taxon>Cryomorphaceae</taxon>
        <taxon>Acidiluteibacter</taxon>
    </lineage>
</organism>